<dbReference type="GO" id="GO:0046656">
    <property type="term" value="P:folic acid biosynthetic process"/>
    <property type="evidence" value="ECO:0007669"/>
    <property type="project" value="UniProtKB-KW"/>
</dbReference>
<keyword evidence="7 12" id="KW-0808">Transferase</keyword>
<dbReference type="InterPro" id="IPR011005">
    <property type="entry name" value="Dihydropteroate_synth-like_sf"/>
</dbReference>
<comment type="cofactor">
    <cofactor evidence="2 12">
        <name>Mg(2+)</name>
        <dbReference type="ChEBI" id="CHEBI:18420"/>
    </cofactor>
</comment>
<dbReference type="SUPFAM" id="SSF51717">
    <property type="entry name" value="Dihydropteroate synthetase-like"/>
    <property type="match status" value="1"/>
</dbReference>
<dbReference type="PANTHER" id="PTHR20941:SF1">
    <property type="entry name" value="FOLIC ACID SYNTHESIS PROTEIN FOL1"/>
    <property type="match status" value="1"/>
</dbReference>
<dbReference type="AlphaFoldDB" id="A0A1S8CTZ1"/>
<reference evidence="14 15" key="1">
    <citation type="submission" date="2016-10" db="EMBL/GenBank/DDBJ databases">
        <title>Draft Genome sequence of Alkanindiges sp. strain H1.</title>
        <authorList>
            <person name="Subhash Y."/>
            <person name="Lee S."/>
        </authorList>
    </citation>
    <scope>NUCLEOTIDE SEQUENCE [LARGE SCALE GENOMIC DNA]</scope>
    <source>
        <strain evidence="14 15">H1</strain>
    </source>
</reference>
<evidence type="ECO:0000256" key="4">
    <source>
        <dbReference type="ARBA" id="ARBA00009503"/>
    </source>
</evidence>
<comment type="function">
    <text evidence="12">Catalyzes the condensation of para-aminobenzoate (pABA) with 6-hydroxymethyl-7,8-dihydropterin diphosphate (DHPt-PP) to form 7,8-dihydropteroate (H2Pte), the immediate precursor of folate derivatives.</text>
</comment>
<evidence type="ECO:0000259" key="13">
    <source>
        <dbReference type="PROSITE" id="PS50972"/>
    </source>
</evidence>
<name>A0A1S8CTZ1_9GAMM</name>
<comment type="caution">
    <text evidence="14">The sequence shown here is derived from an EMBL/GenBank/DDBJ whole genome shotgun (WGS) entry which is preliminary data.</text>
</comment>
<evidence type="ECO:0000256" key="2">
    <source>
        <dbReference type="ARBA" id="ARBA00001946"/>
    </source>
</evidence>
<dbReference type="UniPathway" id="UPA00077">
    <property type="reaction ID" value="UER00156"/>
</dbReference>
<accession>A0A1S8CTZ1</accession>
<evidence type="ECO:0000256" key="10">
    <source>
        <dbReference type="ARBA" id="ARBA00022909"/>
    </source>
</evidence>
<evidence type="ECO:0000256" key="5">
    <source>
        <dbReference type="ARBA" id="ARBA00012458"/>
    </source>
</evidence>
<keyword evidence="8 12" id="KW-0479">Metal-binding</keyword>
<evidence type="ECO:0000313" key="14">
    <source>
        <dbReference type="EMBL" id="ONG39505.1"/>
    </source>
</evidence>
<dbReference type="InterPro" id="IPR000489">
    <property type="entry name" value="Pterin-binding_dom"/>
</dbReference>
<dbReference type="STRING" id="1907941.BKE30_09070"/>
<dbReference type="InterPro" id="IPR006390">
    <property type="entry name" value="DHP_synth_dom"/>
</dbReference>
<keyword evidence="10 12" id="KW-0289">Folate biosynthesis</keyword>
<dbReference type="FunFam" id="3.20.20.20:FF:000006">
    <property type="entry name" value="Dihydropteroate synthase"/>
    <property type="match status" value="1"/>
</dbReference>
<dbReference type="Pfam" id="PF00809">
    <property type="entry name" value="Pterin_bind"/>
    <property type="match status" value="1"/>
</dbReference>
<evidence type="ECO:0000313" key="15">
    <source>
        <dbReference type="Proteomes" id="UP000192132"/>
    </source>
</evidence>
<evidence type="ECO:0000256" key="8">
    <source>
        <dbReference type="ARBA" id="ARBA00022723"/>
    </source>
</evidence>
<dbReference type="PROSITE" id="PS00792">
    <property type="entry name" value="DHPS_1"/>
    <property type="match status" value="1"/>
</dbReference>
<keyword evidence="9 12" id="KW-0460">Magnesium</keyword>
<proteinExistence type="inferred from homology"/>
<dbReference type="GO" id="GO:0005829">
    <property type="term" value="C:cytosol"/>
    <property type="evidence" value="ECO:0007669"/>
    <property type="project" value="TreeGrafter"/>
</dbReference>
<dbReference type="NCBIfam" id="TIGR01496">
    <property type="entry name" value="DHPS"/>
    <property type="match status" value="1"/>
</dbReference>
<dbReference type="Gene3D" id="3.20.20.20">
    <property type="entry name" value="Dihydropteroate synthase-like"/>
    <property type="match status" value="1"/>
</dbReference>
<dbReference type="GO" id="GO:0004156">
    <property type="term" value="F:dihydropteroate synthase activity"/>
    <property type="evidence" value="ECO:0007669"/>
    <property type="project" value="UniProtKB-EC"/>
</dbReference>
<dbReference type="RefSeq" id="WP_076878294.1">
    <property type="nucleotide sequence ID" value="NZ_MLCN01000023.1"/>
</dbReference>
<dbReference type="OrthoDB" id="9811744at2"/>
<comment type="catalytic activity">
    <reaction evidence="1">
        <text>(7,8-dihydropterin-6-yl)methyl diphosphate + 4-aminobenzoate = 7,8-dihydropteroate + diphosphate</text>
        <dbReference type="Rhea" id="RHEA:19949"/>
        <dbReference type="ChEBI" id="CHEBI:17836"/>
        <dbReference type="ChEBI" id="CHEBI:17839"/>
        <dbReference type="ChEBI" id="CHEBI:33019"/>
        <dbReference type="ChEBI" id="CHEBI:72950"/>
        <dbReference type="EC" id="2.5.1.15"/>
    </reaction>
</comment>
<evidence type="ECO:0000256" key="3">
    <source>
        <dbReference type="ARBA" id="ARBA00004763"/>
    </source>
</evidence>
<dbReference type="Proteomes" id="UP000192132">
    <property type="component" value="Unassembled WGS sequence"/>
</dbReference>
<dbReference type="InterPro" id="IPR045031">
    <property type="entry name" value="DHP_synth-like"/>
</dbReference>
<dbReference type="GO" id="GO:0046654">
    <property type="term" value="P:tetrahydrofolate biosynthetic process"/>
    <property type="evidence" value="ECO:0007669"/>
    <property type="project" value="UniProtKB-UniPathway"/>
</dbReference>
<organism evidence="14 15">
    <name type="scientific">Alkanindiges hydrocarboniclasticus</name>
    <dbReference type="NCBI Taxonomy" id="1907941"/>
    <lineage>
        <taxon>Bacteria</taxon>
        <taxon>Pseudomonadati</taxon>
        <taxon>Pseudomonadota</taxon>
        <taxon>Gammaproteobacteria</taxon>
        <taxon>Moraxellales</taxon>
        <taxon>Moraxellaceae</taxon>
        <taxon>Alkanindiges</taxon>
    </lineage>
</organism>
<sequence length="285" mass="31089">MQLRPLPAVTLNCKNKVLDLSVPQVMGILNVTPDSFSDGGQYTQLEYALNHAKDMVRQGASIIDIGGESTRPHAAKVGIAQELQRVVPVVKAISQQLDVIISIDTSTPEVMQAAVDAGAHLWNDVRALTRPKALEMAASLNVPVILMHMRGEPDTMNSLANYDNVVHEVINELEQRVNAALTAGIARDHIILDPGFGFAKNAQHNLKLLNSLYQFNDYFGLPWLSGLSRKRFLGEVLNGANVNDRLYAGLAGHLLSVQQGASIVRTHDVLATVQHLKLWQASLNA</sequence>
<comment type="similarity">
    <text evidence="4 12">Belongs to the DHPS family.</text>
</comment>
<dbReference type="PANTHER" id="PTHR20941">
    <property type="entry name" value="FOLATE SYNTHESIS PROTEINS"/>
    <property type="match status" value="1"/>
</dbReference>
<dbReference type="EC" id="2.5.1.15" evidence="5 12"/>
<evidence type="ECO:0000256" key="7">
    <source>
        <dbReference type="ARBA" id="ARBA00022679"/>
    </source>
</evidence>
<evidence type="ECO:0000256" key="9">
    <source>
        <dbReference type="ARBA" id="ARBA00022842"/>
    </source>
</evidence>
<evidence type="ECO:0000256" key="6">
    <source>
        <dbReference type="ARBA" id="ARBA00016919"/>
    </source>
</evidence>
<comment type="pathway">
    <text evidence="3 12">Cofactor biosynthesis; tetrahydrofolate biosynthesis; 7,8-dihydrofolate from 2-amino-4-hydroxy-6-hydroxymethyl-7,8-dihydropteridine diphosphate and 4-aminobenzoate: step 1/2.</text>
</comment>
<dbReference type="CDD" id="cd00739">
    <property type="entry name" value="DHPS"/>
    <property type="match status" value="1"/>
</dbReference>
<protein>
    <recommendedName>
        <fullName evidence="6 12">Dihydropteroate synthase</fullName>
        <shortName evidence="12">DHPS</shortName>
        <ecNumber evidence="5 12">2.5.1.15</ecNumber>
    </recommendedName>
    <alternativeName>
        <fullName evidence="11 12">Dihydropteroate pyrophosphorylase</fullName>
    </alternativeName>
</protein>
<evidence type="ECO:0000256" key="1">
    <source>
        <dbReference type="ARBA" id="ARBA00000012"/>
    </source>
</evidence>
<evidence type="ECO:0000256" key="11">
    <source>
        <dbReference type="ARBA" id="ARBA00030193"/>
    </source>
</evidence>
<keyword evidence="15" id="KW-1185">Reference proteome</keyword>
<feature type="domain" description="Pterin-binding" evidence="13">
    <location>
        <begin position="23"/>
        <end position="277"/>
    </location>
</feature>
<dbReference type="EMBL" id="MLCN01000023">
    <property type="protein sequence ID" value="ONG39505.1"/>
    <property type="molecule type" value="Genomic_DNA"/>
</dbReference>
<dbReference type="GO" id="GO:0046872">
    <property type="term" value="F:metal ion binding"/>
    <property type="evidence" value="ECO:0007669"/>
    <property type="project" value="UniProtKB-KW"/>
</dbReference>
<gene>
    <name evidence="14" type="ORF">BKE30_09070</name>
</gene>
<dbReference type="PROSITE" id="PS50972">
    <property type="entry name" value="PTERIN_BINDING"/>
    <property type="match status" value="1"/>
</dbReference>
<evidence type="ECO:0000256" key="12">
    <source>
        <dbReference type="RuleBase" id="RU361205"/>
    </source>
</evidence>
<dbReference type="PROSITE" id="PS00793">
    <property type="entry name" value="DHPS_2"/>
    <property type="match status" value="1"/>
</dbReference>